<evidence type="ECO:0000259" key="12">
    <source>
        <dbReference type="Pfam" id="PF16916"/>
    </source>
</evidence>
<dbReference type="Pfam" id="PF01545">
    <property type="entry name" value="Cation_efflux"/>
    <property type="match status" value="1"/>
</dbReference>
<evidence type="ECO:0000256" key="2">
    <source>
        <dbReference type="ARBA" id="ARBA00010212"/>
    </source>
</evidence>
<dbReference type="InterPro" id="IPR050291">
    <property type="entry name" value="CDF_Transporter"/>
</dbReference>
<reference evidence="13" key="1">
    <citation type="submission" date="2019-11" db="EMBL/GenBank/DDBJ databases">
        <authorList>
            <person name="Feng L."/>
        </authorList>
    </citation>
    <scope>NUCLEOTIDE SEQUENCE</scope>
    <source>
        <strain evidence="13">KOxytocaLFYP65</strain>
    </source>
</reference>
<evidence type="ECO:0000313" key="13">
    <source>
        <dbReference type="EMBL" id="VYU01736.1"/>
    </source>
</evidence>
<dbReference type="NCBIfam" id="TIGR01297">
    <property type="entry name" value="CDF"/>
    <property type="match status" value="1"/>
</dbReference>
<dbReference type="InterPro" id="IPR036837">
    <property type="entry name" value="Cation_efflux_CTD_sf"/>
</dbReference>
<evidence type="ECO:0000259" key="11">
    <source>
        <dbReference type="Pfam" id="PF01545"/>
    </source>
</evidence>
<dbReference type="FunFam" id="1.20.1510.10:FF:000006">
    <property type="entry name" value="Divalent cation efflux transporter"/>
    <property type="match status" value="1"/>
</dbReference>
<keyword evidence="6" id="KW-0862">Zinc</keyword>
<dbReference type="SUPFAM" id="SSF161111">
    <property type="entry name" value="Cation efflux protein transmembrane domain-like"/>
    <property type="match status" value="1"/>
</dbReference>
<evidence type="ECO:0000256" key="3">
    <source>
        <dbReference type="ARBA" id="ARBA00022448"/>
    </source>
</evidence>
<evidence type="ECO:0000256" key="4">
    <source>
        <dbReference type="ARBA" id="ARBA00022496"/>
    </source>
</evidence>
<feature type="transmembrane region" description="Helical" evidence="10">
    <location>
        <begin position="142"/>
        <end position="166"/>
    </location>
</feature>
<evidence type="ECO:0000256" key="8">
    <source>
        <dbReference type="ARBA" id="ARBA00022989"/>
    </source>
</evidence>
<dbReference type="GO" id="GO:0008324">
    <property type="term" value="F:monoatomic cation transmembrane transporter activity"/>
    <property type="evidence" value="ECO:0007669"/>
    <property type="project" value="InterPro"/>
</dbReference>
<protein>
    <submittedName>
        <fullName evidence="13">Ferrous-iron efflux pump FieF</fullName>
    </submittedName>
</protein>
<keyword evidence="7" id="KW-0864">Zinc transport</keyword>
<dbReference type="Gene3D" id="1.20.1510.10">
    <property type="entry name" value="Cation efflux protein transmembrane domain"/>
    <property type="match status" value="1"/>
</dbReference>
<comment type="subcellular location">
    <subcellularLocation>
        <location evidence="1">Membrane</location>
        <topology evidence="1">Multi-pass membrane protein</topology>
    </subcellularLocation>
</comment>
<organism evidence="13">
    <name type="scientific">Klebsiella oxytoca</name>
    <dbReference type="NCBI Taxonomy" id="571"/>
    <lineage>
        <taxon>Bacteria</taxon>
        <taxon>Pseudomonadati</taxon>
        <taxon>Pseudomonadota</taxon>
        <taxon>Gammaproteobacteria</taxon>
        <taxon>Enterobacterales</taxon>
        <taxon>Enterobacteriaceae</taxon>
        <taxon>Klebsiella/Raoultella group</taxon>
        <taxon>Klebsiella</taxon>
    </lineage>
</organism>
<keyword evidence="4" id="KW-0408">Iron</keyword>
<evidence type="ECO:0000256" key="1">
    <source>
        <dbReference type="ARBA" id="ARBA00004141"/>
    </source>
</evidence>
<feature type="domain" description="Cation efflux protein cytoplasmic" evidence="12">
    <location>
        <begin position="241"/>
        <end position="317"/>
    </location>
</feature>
<dbReference type="EMBL" id="CACRTM010000023">
    <property type="protein sequence ID" value="VYU01736.1"/>
    <property type="molecule type" value="Genomic_DNA"/>
</dbReference>
<evidence type="ECO:0000256" key="10">
    <source>
        <dbReference type="SAM" id="Phobius"/>
    </source>
</evidence>
<gene>
    <name evidence="13" type="primary">fieF_1</name>
    <name evidence="13" type="ORF">KOLFYP65_00319</name>
</gene>
<feature type="domain" description="Cation efflux protein transmembrane" evidence="11">
    <location>
        <begin position="43"/>
        <end position="236"/>
    </location>
</feature>
<keyword evidence="4" id="KW-0410">Iron transport</keyword>
<evidence type="ECO:0000256" key="6">
    <source>
        <dbReference type="ARBA" id="ARBA00022833"/>
    </source>
</evidence>
<keyword evidence="8 10" id="KW-1133">Transmembrane helix</keyword>
<dbReference type="AlphaFoldDB" id="A0A6N3BA61"/>
<dbReference type="InterPro" id="IPR027469">
    <property type="entry name" value="Cation_efflux_TMD_sf"/>
</dbReference>
<dbReference type="GO" id="GO:0016020">
    <property type="term" value="C:membrane"/>
    <property type="evidence" value="ECO:0007669"/>
    <property type="project" value="UniProtKB-SubCell"/>
</dbReference>
<feature type="transmembrane region" description="Helical" evidence="10">
    <location>
        <begin position="187"/>
        <end position="208"/>
    </location>
</feature>
<keyword evidence="9 10" id="KW-0472">Membrane</keyword>
<accession>A0A6N3BA61</accession>
<keyword evidence="3" id="KW-0813">Transport</keyword>
<dbReference type="InterPro" id="IPR058533">
    <property type="entry name" value="Cation_efflux_TM"/>
</dbReference>
<name>A0A6N3BA61_KLEOX</name>
<keyword evidence="7" id="KW-0406">Ion transport</keyword>
<dbReference type="PANTHER" id="PTHR43840">
    <property type="entry name" value="MITOCHONDRIAL METAL TRANSPORTER 1-RELATED"/>
    <property type="match status" value="1"/>
</dbReference>
<keyword evidence="5 10" id="KW-0812">Transmembrane</keyword>
<evidence type="ECO:0000256" key="9">
    <source>
        <dbReference type="ARBA" id="ARBA00023136"/>
    </source>
</evidence>
<evidence type="ECO:0000256" key="7">
    <source>
        <dbReference type="ARBA" id="ARBA00022906"/>
    </source>
</evidence>
<dbReference type="PANTHER" id="PTHR43840:SF15">
    <property type="entry name" value="MITOCHONDRIAL METAL TRANSPORTER 1-RELATED"/>
    <property type="match status" value="1"/>
</dbReference>
<feature type="transmembrane region" description="Helical" evidence="10">
    <location>
        <begin position="110"/>
        <end position="130"/>
    </location>
</feature>
<dbReference type="GO" id="GO:0006829">
    <property type="term" value="P:zinc ion transport"/>
    <property type="evidence" value="ECO:0007669"/>
    <property type="project" value="UniProtKB-KW"/>
</dbReference>
<evidence type="ECO:0000256" key="5">
    <source>
        <dbReference type="ARBA" id="ARBA00022692"/>
    </source>
</evidence>
<dbReference type="SUPFAM" id="SSF160240">
    <property type="entry name" value="Cation efflux protein cytoplasmic domain-like"/>
    <property type="match status" value="1"/>
</dbReference>
<dbReference type="InterPro" id="IPR002524">
    <property type="entry name" value="Cation_efflux"/>
</dbReference>
<dbReference type="InterPro" id="IPR027470">
    <property type="entry name" value="Cation_efflux_CTD"/>
</dbReference>
<dbReference type="Gene3D" id="3.30.70.1350">
    <property type="entry name" value="Cation efflux protein, cytoplasmic domain"/>
    <property type="match status" value="1"/>
</dbReference>
<dbReference type="GO" id="GO:0006826">
    <property type="term" value="P:iron ion transport"/>
    <property type="evidence" value="ECO:0007669"/>
    <property type="project" value="UniProtKB-KW"/>
</dbReference>
<dbReference type="Pfam" id="PF16916">
    <property type="entry name" value="ZT_dimer"/>
    <property type="match status" value="1"/>
</dbReference>
<proteinExistence type="inferred from homology"/>
<sequence>MAATYSGKIKPERVVWLFFFGEMSVMKISNDKQRSQVARKTTLVSVMVNLFLSSFQILAGIFSGSQGLIADGIHSLSDLVADFVVLLANKKSGKPSDSDHHYGHRRYENGASLVIGALLLLVGAGMLWSACGKLLQPESIQSVHITALWVALAALTAKEILFRYMLRAAKQIQSSMLIANAWHARSDAASSVVVAVGIIGNLAGYAWFDPVAALVVGALVTRMGYTFSSDALHDLMDRSVDSDSERQIIATILATPGVVALHDLKTRRAGDLILVDVHVEVPGHLSVAEGHDIALLVRTRVLSHHNVLHMMIHIDPCRAESAAIVA</sequence>
<comment type="similarity">
    <text evidence="2">Belongs to the cation diffusion facilitator (CDF) transporter (TC 2.A.4) family. FieF subfamily.</text>
</comment>